<protein>
    <recommendedName>
        <fullName evidence="1">DUF6699 domain-containing protein</fullName>
    </recommendedName>
</protein>
<evidence type="ECO:0000313" key="2">
    <source>
        <dbReference type="EMBL" id="OAX35697.1"/>
    </source>
</evidence>
<accession>A0A1B7MT15</accession>
<sequence>MNPYANGWPPQGQYNPHVYIPPGYYNQPYYNDQPSVWQAYYDRTRPASKWPTLNPALAADMTQIRYDVRKPPRDVIMLTTWQQISHLPALTVPTREIFIISKAFPWSIKIPAAAGSVVTCSAIFDALYTMLQQPMEDSEWGIVIHDKSRKEAIEKAAKLRQEKDKDKRLKRIDWLGDTPMFKGLEKDDEFEKKRALPGSAGVAETWVVKFGKP</sequence>
<dbReference type="AlphaFoldDB" id="A0A1B7MT15"/>
<dbReference type="InParanoid" id="A0A1B7MT15"/>
<dbReference type="STRING" id="1314800.A0A1B7MT15"/>
<gene>
    <name evidence="2" type="ORF">K503DRAFT_802620</name>
</gene>
<dbReference type="OrthoDB" id="21474at2759"/>
<reference evidence="2 3" key="1">
    <citation type="submission" date="2016-06" db="EMBL/GenBank/DDBJ databases">
        <title>Comparative genomics of the ectomycorrhizal sister species Rhizopogon vinicolor and Rhizopogon vesiculosus (Basidiomycota: Boletales) reveals a divergence of the mating type B locus.</title>
        <authorList>
            <consortium name="DOE Joint Genome Institute"/>
            <person name="Mujic A.B."/>
            <person name="Kuo A."/>
            <person name="Tritt A."/>
            <person name="Lipzen A."/>
            <person name="Chen C."/>
            <person name="Johnson J."/>
            <person name="Sharma A."/>
            <person name="Barry K."/>
            <person name="Grigoriev I.V."/>
            <person name="Spatafora J.W."/>
        </authorList>
    </citation>
    <scope>NUCLEOTIDE SEQUENCE [LARGE SCALE GENOMIC DNA]</scope>
    <source>
        <strain evidence="2 3">AM-OR11-026</strain>
    </source>
</reference>
<dbReference type="Pfam" id="PF20415">
    <property type="entry name" value="DUF6699"/>
    <property type="match status" value="1"/>
</dbReference>
<evidence type="ECO:0000313" key="3">
    <source>
        <dbReference type="Proteomes" id="UP000092154"/>
    </source>
</evidence>
<proteinExistence type="predicted"/>
<keyword evidence="3" id="KW-1185">Reference proteome</keyword>
<name>A0A1B7MT15_9AGAM</name>
<organism evidence="2 3">
    <name type="scientific">Rhizopogon vinicolor AM-OR11-026</name>
    <dbReference type="NCBI Taxonomy" id="1314800"/>
    <lineage>
        <taxon>Eukaryota</taxon>
        <taxon>Fungi</taxon>
        <taxon>Dikarya</taxon>
        <taxon>Basidiomycota</taxon>
        <taxon>Agaricomycotina</taxon>
        <taxon>Agaricomycetes</taxon>
        <taxon>Agaricomycetidae</taxon>
        <taxon>Boletales</taxon>
        <taxon>Suillineae</taxon>
        <taxon>Rhizopogonaceae</taxon>
        <taxon>Rhizopogon</taxon>
    </lineage>
</organism>
<dbReference type="Proteomes" id="UP000092154">
    <property type="component" value="Unassembled WGS sequence"/>
</dbReference>
<dbReference type="InterPro" id="IPR046522">
    <property type="entry name" value="DUF6699"/>
</dbReference>
<feature type="domain" description="DUF6699" evidence="1">
    <location>
        <begin position="64"/>
        <end position="188"/>
    </location>
</feature>
<dbReference type="EMBL" id="KV448476">
    <property type="protein sequence ID" value="OAX35697.1"/>
    <property type="molecule type" value="Genomic_DNA"/>
</dbReference>
<evidence type="ECO:0000259" key="1">
    <source>
        <dbReference type="Pfam" id="PF20415"/>
    </source>
</evidence>